<dbReference type="Pfam" id="PF03009">
    <property type="entry name" value="GDPD"/>
    <property type="match status" value="1"/>
</dbReference>
<evidence type="ECO:0000259" key="1">
    <source>
        <dbReference type="PROSITE" id="PS51704"/>
    </source>
</evidence>
<dbReference type="GO" id="GO:0008081">
    <property type="term" value="F:phosphoric diester hydrolase activity"/>
    <property type="evidence" value="ECO:0007669"/>
    <property type="project" value="InterPro"/>
</dbReference>
<dbReference type="PANTHER" id="PTHR43805">
    <property type="entry name" value="GLYCEROPHOSPHORYL DIESTER PHOSPHODIESTERASE"/>
    <property type="match status" value="1"/>
</dbReference>
<feature type="domain" description="GP-PDE" evidence="1">
    <location>
        <begin position="51"/>
        <end position="296"/>
    </location>
</feature>
<gene>
    <name evidence="2" type="ORF">GCM10011385_09620</name>
</gene>
<dbReference type="PROSITE" id="PS51704">
    <property type="entry name" value="GP_PDE"/>
    <property type="match status" value="1"/>
</dbReference>
<dbReference type="InterPro" id="IPR030395">
    <property type="entry name" value="GP_PDE_dom"/>
</dbReference>
<sequence length="296" mass="32204">MIVLRKILAGTGAFIVVVWLLNTSLLATAPEGAKPRLIAHRGVHQIFSSEDLDNDTCTAERIFPPTHEFLENTLPSMQAAFEKGAGVVELDIQLTPDGEFAVFHDWTLDCRTNGSGVTHETAMARLKELDIGYGYTADGGKTFPFRGKDTGMMPTLEEVFGAFPDGKFLLNFKSQRVEEAAALARMLEQSPVWQETVIGVYGGSIPTRESIRLIPNLRGYDKQSAVSCLAQYLAFGWTGIVPGALPKCAGDHTGELCLAALGLAAPLHRAHARGGERGHPARAVWRGRIYIGDRRS</sequence>
<dbReference type="EMBL" id="BMIF01000002">
    <property type="protein sequence ID" value="GGA58127.1"/>
    <property type="molecule type" value="Genomic_DNA"/>
</dbReference>
<reference evidence="2" key="2">
    <citation type="submission" date="2020-09" db="EMBL/GenBank/DDBJ databases">
        <authorList>
            <person name="Sun Q."/>
            <person name="Zhou Y."/>
        </authorList>
    </citation>
    <scope>NUCLEOTIDE SEQUENCE</scope>
    <source>
        <strain evidence="2">CGMCC 1.15320</strain>
    </source>
</reference>
<proteinExistence type="predicted"/>
<dbReference type="SUPFAM" id="SSF51695">
    <property type="entry name" value="PLC-like phosphodiesterases"/>
    <property type="match status" value="1"/>
</dbReference>
<name>A0A916W195_9HYPH</name>
<comment type="caution">
    <text evidence="2">The sequence shown here is derived from an EMBL/GenBank/DDBJ whole genome shotgun (WGS) entry which is preliminary data.</text>
</comment>
<keyword evidence="3" id="KW-1185">Reference proteome</keyword>
<dbReference type="InterPro" id="IPR017946">
    <property type="entry name" value="PLC-like_Pdiesterase_TIM-brl"/>
</dbReference>
<evidence type="ECO:0000313" key="3">
    <source>
        <dbReference type="Proteomes" id="UP000636264"/>
    </source>
</evidence>
<dbReference type="AlphaFoldDB" id="A0A916W195"/>
<protein>
    <recommendedName>
        <fullName evidence="1">GP-PDE domain-containing protein</fullName>
    </recommendedName>
</protein>
<evidence type="ECO:0000313" key="2">
    <source>
        <dbReference type="EMBL" id="GGA58127.1"/>
    </source>
</evidence>
<dbReference type="GO" id="GO:0006629">
    <property type="term" value="P:lipid metabolic process"/>
    <property type="evidence" value="ECO:0007669"/>
    <property type="project" value="InterPro"/>
</dbReference>
<accession>A0A916W195</accession>
<organism evidence="2 3">
    <name type="scientific">Nitratireductor aestuarii</name>
    <dbReference type="NCBI Taxonomy" id="1735103"/>
    <lineage>
        <taxon>Bacteria</taxon>
        <taxon>Pseudomonadati</taxon>
        <taxon>Pseudomonadota</taxon>
        <taxon>Alphaproteobacteria</taxon>
        <taxon>Hyphomicrobiales</taxon>
        <taxon>Phyllobacteriaceae</taxon>
        <taxon>Nitratireductor</taxon>
    </lineage>
</organism>
<dbReference type="Gene3D" id="3.20.20.190">
    <property type="entry name" value="Phosphatidylinositol (PI) phosphodiesterase"/>
    <property type="match status" value="1"/>
</dbReference>
<dbReference type="PANTHER" id="PTHR43805:SF1">
    <property type="entry name" value="GP-PDE DOMAIN-CONTAINING PROTEIN"/>
    <property type="match status" value="1"/>
</dbReference>
<reference evidence="2" key="1">
    <citation type="journal article" date="2014" name="Int. J. Syst. Evol. Microbiol.">
        <title>Complete genome sequence of Corynebacterium casei LMG S-19264T (=DSM 44701T), isolated from a smear-ripened cheese.</title>
        <authorList>
            <consortium name="US DOE Joint Genome Institute (JGI-PGF)"/>
            <person name="Walter F."/>
            <person name="Albersmeier A."/>
            <person name="Kalinowski J."/>
            <person name="Ruckert C."/>
        </authorList>
    </citation>
    <scope>NUCLEOTIDE SEQUENCE</scope>
    <source>
        <strain evidence="2">CGMCC 1.15320</strain>
    </source>
</reference>
<dbReference type="Proteomes" id="UP000636264">
    <property type="component" value="Unassembled WGS sequence"/>
</dbReference>